<dbReference type="InterPro" id="IPR030389">
    <property type="entry name" value="G_FEOB_dom"/>
</dbReference>
<dbReference type="InterPro" id="IPR027417">
    <property type="entry name" value="P-loop_NTPase"/>
</dbReference>
<reference evidence="3" key="1">
    <citation type="submission" date="2022-06" db="EMBL/GenBank/DDBJ databases">
        <title>Vallitalea longa sp. nov., an anaerobic bacterium isolated from marine sediment.</title>
        <authorList>
            <person name="Hirano S."/>
            <person name="Terahara T."/>
            <person name="Mori K."/>
            <person name="Hamada M."/>
            <person name="Matsumoto R."/>
            <person name="Kobayashi T."/>
        </authorList>
    </citation>
    <scope>NUCLEOTIDE SEQUENCE</scope>
    <source>
        <strain evidence="3">SH18-1</strain>
    </source>
</reference>
<dbReference type="InterPro" id="IPR041069">
    <property type="entry name" value="FeoB_Cyto"/>
</dbReference>
<protein>
    <recommendedName>
        <fullName evidence="2">FeoB-type G domain-containing protein</fullName>
    </recommendedName>
</protein>
<dbReference type="GO" id="GO:0005886">
    <property type="term" value="C:plasma membrane"/>
    <property type="evidence" value="ECO:0007669"/>
    <property type="project" value="TreeGrafter"/>
</dbReference>
<dbReference type="Proteomes" id="UP001144256">
    <property type="component" value="Unassembled WGS sequence"/>
</dbReference>
<feature type="transmembrane region" description="Helical" evidence="1">
    <location>
        <begin position="363"/>
        <end position="382"/>
    </location>
</feature>
<dbReference type="PROSITE" id="PS51711">
    <property type="entry name" value="G_FEOB"/>
    <property type="match status" value="1"/>
</dbReference>
<evidence type="ECO:0000313" key="4">
    <source>
        <dbReference type="Proteomes" id="UP001144256"/>
    </source>
</evidence>
<feature type="transmembrane region" description="Helical" evidence="1">
    <location>
        <begin position="387"/>
        <end position="406"/>
    </location>
</feature>
<dbReference type="CDD" id="cd01879">
    <property type="entry name" value="FeoB"/>
    <property type="match status" value="1"/>
</dbReference>
<dbReference type="GO" id="GO:0005525">
    <property type="term" value="F:GTP binding"/>
    <property type="evidence" value="ECO:0007669"/>
    <property type="project" value="InterPro"/>
</dbReference>
<dbReference type="Pfam" id="PF02421">
    <property type="entry name" value="FeoB_N"/>
    <property type="match status" value="1"/>
</dbReference>
<dbReference type="PRINTS" id="PR00326">
    <property type="entry name" value="GTP1OBG"/>
</dbReference>
<dbReference type="AlphaFoldDB" id="A0A9W5Y8K1"/>
<keyword evidence="1" id="KW-0812">Transmembrane</keyword>
<dbReference type="Gene3D" id="1.10.287.1770">
    <property type="match status" value="1"/>
</dbReference>
<dbReference type="EMBL" id="BRLB01000001">
    <property type="protein sequence ID" value="GKX27836.1"/>
    <property type="molecule type" value="Genomic_DNA"/>
</dbReference>
<dbReference type="Pfam" id="PF17910">
    <property type="entry name" value="FeoB_Cyto"/>
    <property type="match status" value="1"/>
</dbReference>
<sequence length="443" mass="49331">MGLTNQSTGLKTLKDSFNVDLQSPDDIVIALAGNPNTGKSTMFNSLTGLKQHTGNWPGKTVTNARGTFSHNGQKYILVDLPGTYSLLSNSVEEEIARDFICFGKPHAVVVVADSTCLERNLNLLLQILEITSNVILCVNLIDEAKRKGIEINCKKLSHELGITVIPTNARNGIGLDTLKDSLHSMITAERTLSPIKINYNDQITEAVDELCPIISPVLENDVLDIRWTSLRLLDGDSSIIKSIEKYLNIDLSSREEIMSKINSIKDDLEIIHNINIDVLREKIVSSIIDTAESITTKVISEHKKKNKSFDRKIDKVITSKALGIPIMLLLLGIIFWITIVGANYPSALLSNMFSTLELKLTDFFNWISAPAWLHGVIILGLFRTLGWVISVMLPPMAIFFPLFTLLEDLGYLPRIAFNLDYFFKKCCAHGKQALTMCMVKLKL</sequence>
<dbReference type="GO" id="GO:0015093">
    <property type="term" value="F:ferrous iron transmembrane transporter activity"/>
    <property type="evidence" value="ECO:0007669"/>
    <property type="project" value="TreeGrafter"/>
</dbReference>
<keyword evidence="4" id="KW-1185">Reference proteome</keyword>
<dbReference type="RefSeq" id="WP_281811538.1">
    <property type="nucleotide sequence ID" value="NZ_BRLB01000001.1"/>
</dbReference>
<proteinExistence type="predicted"/>
<feature type="transmembrane region" description="Helical" evidence="1">
    <location>
        <begin position="321"/>
        <end position="343"/>
    </location>
</feature>
<keyword evidence="1" id="KW-0472">Membrane</keyword>
<gene>
    <name evidence="3" type="ORF">SH1V18_03160</name>
</gene>
<accession>A0A9W5Y8K1</accession>
<dbReference type="Gene3D" id="3.40.50.300">
    <property type="entry name" value="P-loop containing nucleotide triphosphate hydrolases"/>
    <property type="match status" value="1"/>
</dbReference>
<dbReference type="InterPro" id="IPR050860">
    <property type="entry name" value="FeoB_GTPase"/>
</dbReference>
<organism evidence="3 4">
    <name type="scientific">Vallitalea longa</name>
    <dbReference type="NCBI Taxonomy" id="2936439"/>
    <lineage>
        <taxon>Bacteria</taxon>
        <taxon>Bacillati</taxon>
        <taxon>Bacillota</taxon>
        <taxon>Clostridia</taxon>
        <taxon>Lachnospirales</taxon>
        <taxon>Vallitaleaceae</taxon>
        <taxon>Vallitalea</taxon>
    </lineage>
</organism>
<keyword evidence="1" id="KW-1133">Transmembrane helix</keyword>
<evidence type="ECO:0000259" key="2">
    <source>
        <dbReference type="PROSITE" id="PS51711"/>
    </source>
</evidence>
<dbReference type="FunFam" id="3.40.50.300:FF:000969">
    <property type="entry name" value="Ferrous iron transporter B"/>
    <property type="match status" value="1"/>
</dbReference>
<comment type="caution">
    <text evidence="3">The sequence shown here is derived from an EMBL/GenBank/DDBJ whole genome shotgun (WGS) entry which is preliminary data.</text>
</comment>
<evidence type="ECO:0000313" key="3">
    <source>
        <dbReference type="EMBL" id="GKX27836.1"/>
    </source>
</evidence>
<dbReference type="PANTHER" id="PTHR43185:SF2">
    <property type="entry name" value="FERROUS IRON TRANSPORT PROTEIN B"/>
    <property type="match status" value="1"/>
</dbReference>
<dbReference type="PANTHER" id="PTHR43185">
    <property type="entry name" value="FERROUS IRON TRANSPORT PROTEIN B"/>
    <property type="match status" value="1"/>
</dbReference>
<dbReference type="SUPFAM" id="SSF52540">
    <property type="entry name" value="P-loop containing nucleoside triphosphate hydrolases"/>
    <property type="match status" value="1"/>
</dbReference>
<name>A0A9W5Y8K1_9FIRM</name>
<feature type="domain" description="FeoB-type G" evidence="2">
    <location>
        <begin position="26"/>
        <end position="188"/>
    </location>
</feature>
<dbReference type="InterPro" id="IPR006073">
    <property type="entry name" value="GTP-bd"/>
</dbReference>
<evidence type="ECO:0000256" key="1">
    <source>
        <dbReference type="SAM" id="Phobius"/>
    </source>
</evidence>